<accession>A0A8D7ZZR2</accession>
<feature type="compositionally biased region" description="Polar residues" evidence="1">
    <location>
        <begin position="88"/>
        <end position="97"/>
    </location>
</feature>
<evidence type="ECO:0000313" key="2">
    <source>
        <dbReference type="EMBL" id="CAG6446815.1"/>
    </source>
</evidence>
<dbReference type="EMBL" id="HBUE01007882">
    <property type="protein sequence ID" value="CAG6446820.1"/>
    <property type="molecule type" value="Transcribed_RNA"/>
</dbReference>
<dbReference type="EMBL" id="HBUE01007875">
    <property type="protein sequence ID" value="CAG6446815.1"/>
    <property type="molecule type" value="Transcribed_RNA"/>
</dbReference>
<evidence type="ECO:0000256" key="1">
    <source>
        <dbReference type="SAM" id="MobiDB-lite"/>
    </source>
</evidence>
<proteinExistence type="predicted"/>
<name>A0A8D7ZZR2_CULPI</name>
<protein>
    <submittedName>
        <fullName evidence="2">(northern house mosquito) hypothetical protein</fullName>
    </submittedName>
</protein>
<feature type="compositionally biased region" description="Basic and acidic residues" evidence="1">
    <location>
        <begin position="56"/>
        <end position="84"/>
    </location>
</feature>
<feature type="region of interest" description="Disordered" evidence="1">
    <location>
        <begin position="16"/>
        <end position="101"/>
    </location>
</feature>
<dbReference type="AlphaFoldDB" id="A0A8D7ZZR2"/>
<sequence>MGKVNNMLSTFKASVLESNTIWKHPRQAAQKDRQDTNAAISRDRRKRKNSVCQQKSELELDKVSVGQDVKREEESAQDQDHGGEEDNSMVTGVVSNFHSDRRNDPLVREMLRTRELNAKRYPEDYSHVFR</sequence>
<organism evidence="2">
    <name type="scientific">Culex pipiens</name>
    <name type="common">House mosquito</name>
    <dbReference type="NCBI Taxonomy" id="7175"/>
    <lineage>
        <taxon>Eukaryota</taxon>
        <taxon>Metazoa</taxon>
        <taxon>Ecdysozoa</taxon>
        <taxon>Arthropoda</taxon>
        <taxon>Hexapoda</taxon>
        <taxon>Insecta</taxon>
        <taxon>Pterygota</taxon>
        <taxon>Neoptera</taxon>
        <taxon>Endopterygota</taxon>
        <taxon>Diptera</taxon>
        <taxon>Nematocera</taxon>
        <taxon>Culicoidea</taxon>
        <taxon>Culicidae</taxon>
        <taxon>Culicinae</taxon>
        <taxon>Culicini</taxon>
        <taxon>Culex</taxon>
        <taxon>Culex</taxon>
    </lineage>
</organism>
<reference evidence="2" key="1">
    <citation type="submission" date="2021-05" db="EMBL/GenBank/DDBJ databases">
        <authorList>
            <person name="Alioto T."/>
            <person name="Alioto T."/>
            <person name="Gomez Garrido J."/>
        </authorList>
    </citation>
    <scope>NUCLEOTIDE SEQUENCE</scope>
</reference>